<proteinExistence type="predicted"/>
<dbReference type="AlphaFoldDB" id="A0ABD1LFM7"/>
<evidence type="ECO:0000313" key="2">
    <source>
        <dbReference type="EMBL" id="KAL2322347.1"/>
    </source>
</evidence>
<accession>A0ABD1LFM7</accession>
<dbReference type="EMBL" id="JBGMDY010000009">
    <property type="protein sequence ID" value="KAL2322347.1"/>
    <property type="molecule type" value="Genomic_DNA"/>
</dbReference>
<evidence type="ECO:0000313" key="3">
    <source>
        <dbReference type="Proteomes" id="UP001603857"/>
    </source>
</evidence>
<feature type="compositionally biased region" description="Basic and acidic residues" evidence="1">
    <location>
        <begin position="212"/>
        <end position="228"/>
    </location>
</feature>
<protein>
    <submittedName>
        <fullName evidence="2">Uncharacterized protein</fullName>
    </submittedName>
</protein>
<organism evidence="2 3">
    <name type="scientific">Flemingia macrophylla</name>
    <dbReference type="NCBI Taxonomy" id="520843"/>
    <lineage>
        <taxon>Eukaryota</taxon>
        <taxon>Viridiplantae</taxon>
        <taxon>Streptophyta</taxon>
        <taxon>Embryophyta</taxon>
        <taxon>Tracheophyta</taxon>
        <taxon>Spermatophyta</taxon>
        <taxon>Magnoliopsida</taxon>
        <taxon>eudicotyledons</taxon>
        <taxon>Gunneridae</taxon>
        <taxon>Pentapetalae</taxon>
        <taxon>rosids</taxon>
        <taxon>fabids</taxon>
        <taxon>Fabales</taxon>
        <taxon>Fabaceae</taxon>
        <taxon>Papilionoideae</taxon>
        <taxon>50 kb inversion clade</taxon>
        <taxon>NPAAA clade</taxon>
        <taxon>indigoferoid/millettioid clade</taxon>
        <taxon>Phaseoleae</taxon>
        <taxon>Flemingia</taxon>
    </lineage>
</organism>
<feature type="compositionally biased region" description="Polar residues" evidence="1">
    <location>
        <begin position="237"/>
        <end position="247"/>
    </location>
</feature>
<dbReference type="Proteomes" id="UP001603857">
    <property type="component" value="Unassembled WGS sequence"/>
</dbReference>
<comment type="caution">
    <text evidence="2">The sequence shown here is derived from an EMBL/GenBank/DDBJ whole genome shotgun (WGS) entry which is preliminary data.</text>
</comment>
<sequence length="290" mass="31645">MVGSNGESCCEVQVAATRKTMEERELGGRWQRMREEAEEMVGSKGEIGEEGEMGCLASPTTTAWPKFDEPLWSAWSKDSRGRGRSFASRSKEYTISMATTEGCLVASTEGHHRGVRGIGLCDCVWNWFVGLVYGLVYGSIYHILAMAAPEVPWAFLKALSEPPCIASPRADIPSHMKPAAYVHPPVGKQESPKVKAGTSGIAFHTQASRSYTPRDEGPLQHGNNKEDVSVFEDDSDASNTLVRTNMEGNLEDSTNEHVQPEPPPLMTSSRGKGVAYTVEPVLDQQVQADL</sequence>
<keyword evidence="3" id="KW-1185">Reference proteome</keyword>
<reference evidence="2 3" key="1">
    <citation type="submission" date="2024-08" db="EMBL/GenBank/DDBJ databases">
        <title>Insights into the chromosomal genome structure of Flemingia macrophylla.</title>
        <authorList>
            <person name="Ding Y."/>
            <person name="Zhao Y."/>
            <person name="Bi W."/>
            <person name="Wu M."/>
            <person name="Zhao G."/>
            <person name="Gong Y."/>
            <person name="Li W."/>
            <person name="Zhang P."/>
        </authorList>
    </citation>
    <scope>NUCLEOTIDE SEQUENCE [LARGE SCALE GENOMIC DNA]</scope>
    <source>
        <strain evidence="2">DYQJB</strain>
        <tissue evidence="2">Leaf</tissue>
    </source>
</reference>
<evidence type="ECO:0000256" key="1">
    <source>
        <dbReference type="SAM" id="MobiDB-lite"/>
    </source>
</evidence>
<gene>
    <name evidence="2" type="ORF">Fmac_026726</name>
</gene>
<feature type="region of interest" description="Disordered" evidence="1">
    <location>
        <begin position="206"/>
        <end position="271"/>
    </location>
</feature>
<name>A0ABD1LFM7_9FABA</name>